<dbReference type="STRING" id="298654.FraEuI1c_7012"/>
<evidence type="ECO:0000313" key="2">
    <source>
        <dbReference type="EMBL" id="ADP84979.1"/>
    </source>
</evidence>
<dbReference type="InterPro" id="IPR011009">
    <property type="entry name" value="Kinase-like_dom_sf"/>
</dbReference>
<evidence type="ECO:0000313" key="3">
    <source>
        <dbReference type="Proteomes" id="UP000002484"/>
    </source>
</evidence>
<proteinExistence type="predicted"/>
<dbReference type="EMBL" id="CP002299">
    <property type="protein sequence ID" value="ADP84979.1"/>
    <property type="molecule type" value="Genomic_DNA"/>
</dbReference>
<dbReference type="SUPFAM" id="SSF56112">
    <property type="entry name" value="Protein kinase-like (PK-like)"/>
    <property type="match status" value="1"/>
</dbReference>
<dbReference type="KEGG" id="fri:FraEuI1c_7012"/>
<dbReference type="HOGENOM" id="CLU_787368_0_0_11"/>
<dbReference type="OrthoDB" id="4368010at2"/>
<dbReference type="AlphaFoldDB" id="E3IX79"/>
<evidence type="ECO:0000256" key="1">
    <source>
        <dbReference type="SAM" id="MobiDB-lite"/>
    </source>
</evidence>
<keyword evidence="2" id="KW-0346">Stress response</keyword>
<dbReference type="eggNOG" id="COG0515">
    <property type="taxonomic scope" value="Bacteria"/>
</dbReference>
<dbReference type="Gene3D" id="1.10.510.10">
    <property type="entry name" value="Transferase(Phosphotransferase) domain 1"/>
    <property type="match status" value="1"/>
</dbReference>
<accession>E3IX79</accession>
<dbReference type="Proteomes" id="UP000002484">
    <property type="component" value="Chromosome"/>
</dbReference>
<reference evidence="2 3" key="1">
    <citation type="submission" date="2010-10" db="EMBL/GenBank/DDBJ databases">
        <title>Complete sequence of Frankia sp. EuI1c.</title>
        <authorList>
            <consortium name="US DOE Joint Genome Institute"/>
            <person name="Lucas S."/>
            <person name="Copeland A."/>
            <person name="Lapidus A."/>
            <person name="Cheng J.-F."/>
            <person name="Bruce D."/>
            <person name="Goodwin L."/>
            <person name="Pitluck S."/>
            <person name="Chertkov O."/>
            <person name="Detter J.C."/>
            <person name="Han C."/>
            <person name="Tapia R."/>
            <person name="Land M."/>
            <person name="Hauser L."/>
            <person name="Jeffries C."/>
            <person name="Kyrpides N."/>
            <person name="Ivanova N."/>
            <person name="Mikhailova N."/>
            <person name="Beauchemin N."/>
            <person name="Sen A."/>
            <person name="Sur S.A."/>
            <person name="Gtari M."/>
            <person name="Wall L."/>
            <person name="Tisa L."/>
            <person name="Woyke T."/>
        </authorList>
    </citation>
    <scope>NUCLEOTIDE SEQUENCE [LARGE SCALE GENOMIC DNA]</scope>
    <source>
        <strain evidence="3">DSM 45817 / CECT 9037 / EuI1c</strain>
    </source>
</reference>
<dbReference type="InParanoid" id="E3IX79"/>
<dbReference type="RefSeq" id="WP_013428090.1">
    <property type="nucleotide sequence ID" value="NC_014666.1"/>
</dbReference>
<name>E3IX79_PSEI1</name>
<sequence length="417" mass="44333">MITEAVSPGAAGTGSTAPPPHTFDEIVDQVLRRGLPASALFGPLDPAGTPAREASRTARRAYRTMARQVHPDVAPAGRRADAAAAFARLTELWFAYQGGTAEAPTSPGADGSTGAVVTGRARHAYTVGHPYAKGDLAVLYRVDRVEPADGRPAPDTLLCKIARSADDDDLVAREATALRRIARLGDRRHAAYVPTLVDTARLADGGPAPARRVNVLARLDGFVTLAEVRAAYPDGLDPRDAAWMWRRLLVAIGYAHRAGVAHGAVLPPHVLIHPAQHGLVLVDWCYSAIPEPADGAVVGPYRPAAGPDDPSRRIPALVAAYADWYPAEVARREPPAAATDIALASRCVSYLLGDEDPARLPAAVPAPIRRFLTGCLPAAPAMRPDDAWRLLGELDDLLGRIYGPRRFRPFAMPAPVT</sequence>
<organism evidence="2 3">
    <name type="scientific">Pseudofrankia inefficax (strain DSM 45817 / CECT 9037 / DDB 130130 / EuI1c)</name>
    <name type="common">Frankia inefficax</name>
    <dbReference type="NCBI Taxonomy" id="298654"/>
    <lineage>
        <taxon>Bacteria</taxon>
        <taxon>Bacillati</taxon>
        <taxon>Actinomycetota</taxon>
        <taxon>Actinomycetes</taxon>
        <taxon>Frankiales</taxon>
        <taxon>Frankiaceae</taxon>
        <taxon>Pseudofrankia</taxon>
    </lineage>
</organism>
<gene>
    <name evidence="2" type="ordered locus">FraEuI1c_7012</name>
</gene>
<keyword evidence="3" id="KW-1185">Reference proteome</keyword>
<feature type="region of interest" description="Disordered" evidence="1">
    <location>
        <begin position="1"/>
        <end position="22"/>
    </location>
</feature>
<protein>
    <submittedName>
        <fullName evidence="2">Heat shock protein DnaJ domain protein</fullName>
    </submittedName>
</protein>